<reference evidence="4" key="1">
    <citation type="submission" date="2016-06" db="UniProtKB">
        <authorList>
            <consortium name="WormBaseParasite"/>
        </authorList>
    </citation>
    <scope>IDENTIFICATION</scope>
</reference>
<accession>A0A183B8U3</accession>
<gene>
    <name evidence="2" type="ORF">ECPE_LOCUS15628</name>
</gene>
<name>A0A183B8U3_9TREM</name>
<proteinExistence type="predicted"/>
<dbReference type="AlphaFoldDB" id="A0A183B8U3"/>
<dbReference type="OrthoDB" id="6153543at2759"/>
<sequence length="132" mass="14940">MERAATMRNSRKLFHVIRVTVRKALDVGGTMNKAGKTLIHNQQRRLERWAEHSKAPMNWPPVSAYHSAILAHVQWSVSKDSPSEAEIRKELQASGRRKAPGSNGLSTAVFKDGGIKHVRNFLTLYSKVWHTE</sequence>
<evidence type="ECO:0000313" key="3">
    <source>
        <dbReference type="Proteomes" id="UP000272942"/>
    </source>
</evidence>
<feature type="region of interest" description="Disordered" evidence="1">
    <location>
        <begin position="86"/>
        <end position="105"/>
    </location>
</feature>
<dbReference type="EMBL" id="UZAN01061224">
    <property type="protein sequence ID" value="VDP92900.1"/>
    <property type="molecule type" value="Genomic_DNA"/>
</dbReference>
<reference evidence="2 3" key="2">
    <citation type="submission" date="2018-11" db="EMBL/GenBank/DDBJ databases">
        <authorList>
            <consortium name="Pathogen Informatics"/>
        </authorList>
    </citation>
    <scope>NUCLEOTIDE SEQUENCE [LARGE SCALE GENOMIC DNA]</scope>
    <source>
        <strain evidence="2 3">Egypt</strain>
    </source>
</reference>
<dbReference type="WBParaSite" id="ECPE_0001566801-mRNA-1">
    <property type="protein sequence ID" value="ECPE_0001566801-mRNA-1"/>
    <property type="gene ID" value="ECPE_0001566801"/>
</dbReference>
<evidence type="ECO:0000256" key="1">
    <source>
        <dbReference type="SAM" id="MobiDB-lite"/>
    </source>
</evidence>
<evidence type="ECO:0000313" key="2">
    <source>
        <dbReference type="EMBL" id="VDP92900.1"/>
    </source>
</evidence>
<organism evidence="4">
    <name type="scientific">Echinostoma caproni</name>
    <dbReference type="NCBI Taxonomy" id="27848"/>
    <lineage>
        <taxon>Eukaryota</taxon>
        <taxon>Metazoa</taxon>
        <taxon>Spiralia</taxon>
        <taxon>Lophotrochozoa</taxon>
        <taxon>Platyhelminthes</taxon>
        <taxon>Trematoda</taxon>
        <taxon>Digenea</taxon>
        <taxon>Plagiorchiida</taxon>
        <taxon>Echinostomata</taxon>
        <taxon>Echinostomatoidea</taxon>
        <taxon>Echinostomatidae</taxon>
        <taxon>Echinostoma</taxon>
    </lineage>
</organism>
<keyword evidence="3" id="KW-1185">Reference proteome</keyword>
<dbReference type="Proteomes" id="UP000272942">
    <property type="component" value="Unassembled WGS sequence"/>
</dbReference>
<protein>
    <submittedName>
        <fullName evidence="4">HTH CENPB-type domain-containing protein</fullName>
    </submittedName>
</protein>
<evidence type="ECO:0000313" key="4">
    <source>
        <dbReference type="WBParaSite" id="ECPE_0001566801-mRNA-1"/>
    </source>
</evidence>